<organism evidence="3">
    <name type="scientific">Arabidopsis lyrata subsp. lyrata</name>
    <name type="common">Lyre-leaved rock-cress</name>
    <dbReference type="NCBI Taxonomy" id="81972"/>
    <lineage>
        <taxon>Eukaryota</taxon>
        <taxon>Viridiplantae</taxon>
        <taxon>Streptophyta</taxon>
        <taxon>Embryophyta</taxon>
        <taxon>Tracheophyta</taxon>
        <taxon>Spermatophyta</taxon>
        <taxon>Magnoliopsida</taxon>
        <taxon>eudicotyledons</taxon>
        <taxon>Gunneridae</taxon>
        <taxon>Pentapetalae</taxon>
        <taxon>rosids</taxon>
        <taxon>malvids</taxon>
        <taxon>Brassicales</taxon>
        <taxon>Brassicaceae</taxon>
        <taxon>Camelineae</taxon>
        <taxon>Arabidopsis</taxon>
    </lineage>
</organism>
<dbReference type="Proteomes" id="UP000008694">
    <property type="component" value="Unassembled WGS sequence"/>
</dbReference>
<evidence type="ECO:0000313" key="2">
    <source>
        <dbReference type="EMBL" id="EFH60054.1"/>
    </source>
</evidence>
<dbReference type="EMBL" id="GL348715">
    <property type="protein sequence ID" value="EFH60054.1"/>
    <property type="molecule type" value="Genomic_DNA"/>
</dbReference>
<evidence type="ECO:0000313" key="3">
    <source>
        <dbReference type="Proteomes" id="UP000008694"/>
    </source>
</evidence>
<proteinExistence type="predicted"/>
<accession>D7L018</accession>
<gene>
    <name evidence="2" type="ORF">ARALYDRAFT_899563</name>
</gene>
<dbReference type="AlphaFoldDB" id="D7L018"/>
<keyword evidence="1" id="KW-0472">Membrane</keyword>
<evidence type="ECO:0000256" key="1">
    <source>
        <dbReference type="SAM" id="Phobius"/>
    </source>
</evidence>
<keyword evidence="3" id="KW-1185">Reference proteome</keyword>
<keyword evidence="1" id="KW-1133">Transmembrane helix</keyword>
<feature type="transmembrane region" description="Helical" evidence="1">
    <location>
        <begin position="16"/>
        <end position="36"/>
    </location>
</feature>
<reference evidence="3" key="1">
    <citation type="journal article" date="2011" name="Nat. Genet.">
        <title>The Arabidopsis lyrata genome sequence and the basis of rapid genome size change.</title>
        <authorList>
            <person name="Hu T.T."/>
            <person name="Pattyn P."/>
            <person name="Bakker E.G."/>
            <person name="Cao J."/>
            <person name="Cheng J.-F."/>
            <person name="Clark R.M."/>
            <person name="Fahlgren N."/>
            <person name="Fawcett J.A."/>
            <person name="Grimwood J."/>
            <person name="Gundlach H."/>
            <person name="Haberer G."/>
            <person name="Hollister J.D."/>
            <person name="Ossowski S."/>
            <person name="Ottilar R.P."/>
            <person name="Salamov A.A."/>
            <person name="Schneeberger K."/>
            <person name="Spannagl M."/>
            <person name="Wang X."/>
            <person name="Yang L."/>
            <person name="Nasrallah M.E."/>
            <person name="Bergelson J."/>
            <person name="Carrington J.C."/>
            <person name="Gaut B.S."/>
            <person name="Schmutz J."/>
            <person name="Mayer K.F.X."/>
            <person name="Van de Peer Y."/>
            <person name="Grigoriev I.V."/>
            <person name="Nordborg M."/>
            <person name="Weigel D."/>
            <person name="Guo Y.-L."/>
        </authorList>
    </citation>
    <scope>NUCLEOTIDE SEQUENCE [LARGE SCALE GENOMIC DNA]</scope>
    <source>
        <strain evidence="3">cv. MN47</strain>
    </source>
</reference>
<keyword evidence="1" id="KW-0812">Transmembrane</keyword>
<sequence length="63" mass="7262">MSSGVCDAIVRRRRDLSSFLICLLSQVVFICFYFCVHLSKNPKLPLHVAFFSDCFRFDGRGNQ</sequence>
<dbReference type="Gramene" id="scaffold_303533.1">
    <property type="protein sequence ID" value="scaffold_303533.1"/>
    <property type="gene ID" value="scaffold_303533.1"/>
</dbReference>
<name>D7L018_ARALL</name>
<dbReference type="HOGENOM" id="CLU_2888796_0_0_1"/>
<protein>
    <submittedName>
        <fullName evidence="2">Predicted protein</fullName>
    </submittedName>
</protein>